<accession>A0A9D4MQH3</accession>
<keyword evidence="2" id="KW-1185">Reference proteome</keyword>
<dbReference type="EMBL" id="JAIWYP010000001">
    <property type="protein sequence ID" value="KAH3880330.1"/>
    <property type="molecule type" value="Genomic_DNA"/>
</dbReference>
<dbReference type="InterPro" id="IPR011042">
    <property type="entry name" value="6-blade_b-propeller_TolB-like"/>
</dbReference>
<dbReference type="SUPFAM" id="SSF101898">
    <property type="entry name" value="NHL repeat"/>
    <property type="match status" value="1"/>
</dbReference>
<organism evidence="1 2">
    <name type="scientific">Dreissena polymorpha</name>
    <name type="common">Zebra mussel</name>
    <name type="synonym">Mytilus polymorpha</name>
    <dbReference type="NCBI Taxonomy" id="45954"/>
    <lineage>
        <taxon>Eukaryota</taxon>
        <taxon>Metazoa</taxon>
        <taxon>Spiralia</taxon>
        <taxon>Lophotrochozoa</taxon>
        <taxon>Mollusca</taxon>
        <taxon>Bivalvia</taxon>
        <taxon>Autobranchia</taxon>
        <taxon>Heteroconchia</taxon>
        <taxon>Euheterodonta</taxon>
        <taxon>Imparidentia</taxon>
        <taxon>Neoheterodontei</taxon>
        <taxon>Myida</taxon>
        <taxon>Dreissenoidea</taxon>
        <taxon>Dreissenidae</taxon>
        <taxon>Dreissena</taxon>
    </lineage>
</organism>
<reference evidence="1" key="2">
    <citation type="submission" date="2020-11" db="EMBL/GenBank/DDBJ databases">
        <authorList>
            <person name="McCartney M.A."/>
            <person name="Auch B."/>
            <person name="Kono T."/>
            <person name="Mallez S."/>
            <person name="Becker A."/>
            <person name="Gohl D.M."/>
            <person name="Silverstein K.A.T."/>
            <person name="Koren S."/>
            <person name="Bechman K.B."/>
            <person name="Herman A."/>
            <person name="Abrahante J.E."/>
            <person name="Garbe J."/>
        </authorList>
    </citation>
    <scope>NUCLEOTIDE SEQUENCE</scope>
    <source>
        <strain evidence="1">Duluth1</strain>
        <tissue evidence="1">Whole animal</tissue>
    </source>
</reference>
<sequence>MSTIIISSCSVSPKGDMIYVTNCDRHQLVTLSRDGTVISTLTDPAWSESLSRIHVTDSGQVLVCGGASSDTIIQLDRNGRRKLAEVVTKKDGVSVPISVFYRKCTGTLIVGMLNNDDIMVFQTE</sequence>
<comment type="caution">
    <text evidence="1">The sequence shown here is derived from an EMBL/GenBank/DDBJ whole genome shotgun (WGS) entry which is preliminary data.</text>
</comment>
<dbReference type="Proteomes" id="UP000828390">
    <property type="component" value="Unassembled WGS sequence"/>
</dbReference>
<gene>
    <name evidence="1" type="ORF">DPMN_004243</name>
</gene>
<protein>
    <submittedName>
        <fullName evidence="1">Uncharacterized protein</fullName>
    </submittedName>
</protein>
<reference evidence="1" key="1">
    <citation type="journal article" date="2019" name="bioRxiv">
        <title>The Genome of the Zebra Mussel, Dreissena polymorpha: A Resource for Invasive Species Research.</title>
        <authorList>
            <person name="McCartney M.A."/>
            <person name="Auch B."/>
            <person name="Kono T."/>
            <person name="Mallez S."/>
            <person name="Zhang Y."/>
            <person name="Obille A."/>
            <person name="Becker A."/>
            <person name="Abrahante J.E."/>
            <person name="Garbe J."/>
            <person name="Badalamenti J.P."/>
            <person name="Herman A."/>
            <person name="Mangelson H."/>
            <person name="Liachko I."/>
            <person name="Sullivan S."/>
            <person name="Sone E.D."/>
            <person name="Koren S."/>
            <person name="Silverstein K.A.T."/>
            <person name="Beckman K.B."/>
            <person name="Gohl D.M."/>
        </authorList>
    </citation>
    <scope>NUCLEOTIDE SEQUENCE</scope>
    <source>
        <strain evidence="1">Duluth1</strain>
        <tissue evidence="1">Whole animal</tissue>
    </source>
</reference>
<dbReference type="Gene3D" id="2.120.10.30">
    <property type="entry name" value="TolB, C-terminal domain"/>
    <property type="match status" value="1"/>
</dbReference>
<name>A0A9D4MQH3_DREPO</name>
<evidence type="ECO:0000313" key="2">
    <source>
        <dbReference type="Proteomes" id="UP000828390"/>
    </source>
</evidence>
<evidence type="ECO:0000313" key="1">
    <source>
        <dbReference type="EMBL" id="KAH3880330.1"/>
    </source>
</evidence>
<proteinExistence type="predicted"/>
<dbReference type="AlphaFoldDB" id="A0A9D4MQH3"/>